<feature type="region of interest" description="Disordered" evidence="4">
    <location>
        <begin position="854"/>
        <end position="874"/>
    </location>
</feature>
<evidence type="ECO:0000256" key="4">
    <source>
        <dbReference type="SAM" id="MobiDB-lite"/>
    </source>
</evidence>
<dbReference type="Proteomes" id="UP000010473">
    <property type="component" value="Plasmid pSTA7437.02"/>
</dbReference>
<evidence type="ECO:0000313" key="7">
    <source>
        <dbReference type="EMBL" id="AFZ38261.1"/>
    </source>
</evidence>
<dbReference type="InterPro" id="IPR011600">
    <property type="entry name" value="Pept_C14_caspase"/>
</dbReference>
<dbReference type="Pfam" id="PF00400">
    <property type="entry name" value="WD40"/>
    <property type="match status" value="14"/>
</dbReference>
<dbReference type="PROSITE" id="PS50294">
    <property type="entry name" value="WD_REPEATS_REGION"/>
    <property type="match status" value="11"/>
</dbReference>
<evidence type="ECO:0000259" key="6">
    <source>
        <dbReference type="Pfam" id="PF20703"/>
    </source>
</evidence>
<feature type="domain" description="Peptidase C14 caspase" evidence="5">
    <location>
        <begin position="19"/>
        <end position="261"/>
    </location>
</feature>
<feature type="repeat" description="WD" evidence="3">
    <location>
        <begin position="1671"/>
        <end position="1712"/>
    </location>
</feature>
<keyword evidence="2" id="KW-0677">Repeat</keyword>
<feature type="repeat" description="WD" evidence="3">
    <location>
        <begin position="1207"/>
        <end position="1241"/>
    </location>
</feature>
<dbReference type="GO" id="GO:0004197">
    <property type="term" value="F:cysteine-type endopeptidase activity"/>
    <property type="evidence" value="ECO:0007669"/>
    <property type="project" value="InterPro"/>
</dbReference>
<keyword evidence="7" id="KW-0614">Plasmid</keyword>
<dbReference type="Pfam" id="PF00656">
    <property type="entry name" value="Peptidase_C14"/>
    <property type="match status" value="1"/>
</dbReference>
<dbReference type="Pfam" id="PF20703">
    <property type="entry name" value="nSTAND1"/>
    <property type="match status" value="1"/>
</dbReference>
<feature type="repeat" description="WD" evidence="3">
    <location>
        <begin position="1289"/>
        <end position="1322"/>
    </location>
</feature>
<dbReference type="SUPFAM" id="SSF52540">
    <property type="entry name" value="P-loop containing nucleoside triphosphate hydrolases"/>
    <property type="match status" value="1"/>
</dbReference>
<feature type="repeat" description="WD" evidence="3">
    <location>
        <begin position="1248"/>
        <end position="1282"/>
    </location>
</feature>
<feature type="repeat" description="WD" evidence="3">
    <location>
        <begin position="1166"/>
        <end position="1200"/>
    </location>
</feature>
<feature type="repeat" description="WD" evidence="3">
    <location>
        <begin position="1370"/>
        <end position="1404"/>
    </location>
</feature>
<evidence type="ECO:0000256" key="3">
    <source>
        <dbReference type="PROSITE-ProRule" id="PRU00221"/>
    </source>
</evidence>
<dbReference type="HOGENOM" id="CLU_002352_0_0_3"/>
<dbReference type="PANTHER" id="PTHR19848:SF8">
    <property type="entry name" value="F-BOX AND WD REPEAT DOMAIN CONTAINING 7"/>
    <property type="match status" value="1"/>
</dbReference>
<dbReference type="PRINTS" id="PR00320">
    <property type="entry name" value="GPROTEINBRPT"/>
</dbReference>
<feature type="domain" description="Novel STAND NTPase 1" evidence="6">
    <location>
        <begin position="523"/>
        <end position="924"/>
    </location>
</feature>
<dbReference type="CDD" id="cd00200">
    <property type="entry name" value="WD40"/>
    <property type="match status" value="2"/>
</dbReference>
<keyword evidence="1 3" id="KW-0853">WD repeat</keyword>
<organism evidence="7 8">
    <name type="scientific">Stanieria cyanosphaera (strain ATCC 29371 / PCC 7437)</name>
    <dbReference type="NCBI Taxonomy" id="111780"/>
    <lineage>
        <taxon>Bacteria</taxon>
        <taxon>Bacillati</taxon>
        <taxon>Cyanobacteriota</taxon>
        <taxon>Cyanophyceae</taxon>
        <taxon>Pleurocapsales</taxon>
        <taxon>Dermocarpellaceae</taxon>
        <taxon>Stanieria</taxon>
    </lineage>
</organism>
<gene>
    <name evidence="7" type="ordered locus">Sta7437_4828</name>
</gene>
<dbReference type="PANTHER" id="PTHR19848">
    <property type="entry name" value="WD40 REPEAT PROTEIN"/>
    <property type="match status" value="1"/>
</dbReference>
<dbReference type="InterPro" id="IPR049052">
    <property type="entry name" value="nSTAND1"/>
</dbReference>
<feature type="repeat" description="WD" evidence="3">
    <location>
        <begin position="1453"/>
        <end position="1487"/>
    </location>
</feature>
<dbReference type="Gene3D" id="2.130.10.10">
    <property type="entry name" value="YVTN repeat-like/Quinoprotein amine dehydrogenase"/>
    <property type="match status" value="4"/>
</dbReference>
<keyword evidence="8" id="KW-1185">Reference proteome</keyword>
<dbReference type="InterPro" id="IPR020472">
    <property type="entry name" value="WD40_PAC1"/>
</dbReference>
<feature type="repeat" description="WD" evidence="3">
    <location>
        <begin position="1536"/>
        <end position="1570"/>
    </location>
</feature>
<name>K9Y1H8_STAC7</name>
<dbReference type="PATRIC" id="fig|111780.3.peg.4990"/>
<protein>
    <submittedName>
        <fullName evidence="7">WD-40 repeat-containing protein</fullName>
    </submittedName>
</protein>
<dbReference type="InterPro" id="IPR029030">
    <property type="entry name" value="Caspase-like_dom_sf"/>
</dbReference>
<dbReference type="GO" id="GO:0006508">
    <property type="term" value="P:proteolysis"/>
    <property type="evidence" value="ECO:0007669"/>
    <property type="project" value="InterPro"/>
</dbReference>
<evidence type="ECO:0000256" key="1">
    <source>
        <dbReference type="ARBA" id="ARBA00022574"/>
    </source>
</evidence>
<feature type="repeat" description="WD" evidence="3">
    <location>
        <begin position="1628"/>
        <end position="1662"/>
    </location>
</feature>
<dbReference type="InterPro" id="IPR036322">
    <property type="entry name" value="WD40_repeat_dom_sf"/>
</dbReference>
<dbReference type="SMART" id="SM00320">
    <property type="entry name" value="WD40"/>
    <property type="match status" value="15"/>
</dbReference>
<sequence>MSYPVNSNEKETNTGKLWIVLVGVNTYQDKTISTLNYCANDCRELAEVLTIANQNQQTEIIALYDGGEKKPTRNEVISSIRKFGSAKPENTILFYFSGHGYLNSNNRPVFCVADTQIENLTETSISLDFILREIKNSQAQNQLIWLDACQSVDSENNETNQNLTGQLLEILNERAVDSQESTNFYVILSCDKKEKSIQIKSLKHSLFTYFLIQGLQGKAANDKGEIEVDQLYFYVLERVKNYLKYQKNKNDRIINNSEQKSVEESQTTKAMVRSTSYNLLNIKLCDEKSQTPSRITSGSRKLIIGLATPPHARKALIVDSLWNAIANINLCKILQTRGGFEVDYRYLKEQENYNVRDTIDSYLQDNDTKTVLLYLAVNINSTSEPELVFDAENKISLNWLAQQLQTSVVREIVIIIDRLEIQNPLNLSKTLNPNKNKSICLITATTVEPSQRKFIQQLITILKGVKETEFWASELITQLQKWSRKKTNINLDCWLSGTTEVMEILLPEVQRSNNRVFEIDICPFKSLKSFDVDDAYFFHGREALIQEILDKLQSTSFLAVVGASGSGKSSVVKAGVVPQLISQGLYISEQEQFQSCKTWIIRPTDLLQPQNDNILAALASQLQPDNRELQSISVLVIDQFEELFTASVIDRNNFLDLIIGAISQTGDRFKVIITLRDDFLQECLAMSQLAHLIAQNNVLVPSCLDEEDYRQIITQPAKKVGLEVEFELVNLLLQELEAGSLPLLQFVLEDLYIKRKDGTLTLAIYQQEIGELRSILGQKAQETYNKLNSEQQKCAKWIFLSLVQLGEGTEDTRRRLQISELIVDKYKDVFDATLQTLIEARLLVVSRETTFPTPKPLPYQEKEDKPEEESNSNRENIVTVEVAHEILIRNWDTLRWWLQENRDRLRLMRELEQKTYEWEQTHSSQKDGFLLPEAALAKYEEFYINNPDELPTRVHQFMGLSIEKRDRLKEADRKRLEREIKLRKTAQRRAKFLAIAFIVAIGLTGVAIWKGHQSNINEINALINTSEAQLASNQEFDALLTGLKAGRKIKDNKLGVDTKTKIKEMGALQNIFYRVKEFNRLEGHQDGVREIKLSPDGKLIASASEDKTIKLWNFKGKLLTTLKTLNVHSGSFDNMILSPDGKLIASVSSDRTVKLWNLKGKLLTTLNGHTGLVENVTFSPDSQTLASASSDKTVKLWNLKGKLLATLNGHTGSVYGITFSPDGQTLASSSSDKTVKLWNLKGKLLWSVKDHINDINTVIFSPNGQTLASASNDQTIKLWNLQGELLYTLKGHTGWVGSLAFSPDGQTLASISSNQVKLWNLKGKLLTTLDGHTDVFHSIAFSPDGKTIASASSDKTVKLWNLQGELLATLNGHTDSVYSLAFSPDGKTIASASSDKTVKLWNLKEKLLWSVKSHTEPIDKVAFSPDGQTITSASGYKKSVELWNLQGKLLATLERSTDMHHSIMLSPNGQAIASIGLDHVVKLWNLQGELIATLDGHNSQVESIAFSPNSQTVASASDYDKTVKLWNLKGELLATLNGHTDQIYKVVFSPDGKTIASASSDNTVRLWNLKGELLATLNNHKDYLINSVIFSPDGKTIAFASSDNNIASFGKNSTVKLWNLKGELLATFNGHQDSINSVIFSPDGQLIASASSDNTVKLWNLQGKLLATLNGHTNRSWVSNIAFSPDGRTIASASGDSTIKLWSLDLDDVLTRGCDWARDYLTNNPNVSESDRYICDGI</sequence>
<accession>K9Y1H8</accession>
<evidence type="ECO:0000259" key="5">
    <source>
        <dbReference type="Pfam" id="PF00656"/>
    </source>
</evidence>
<dbReference type="PROSITE" id="PS50082">
    <property type="entry name" value="WD_REPEATS_2"/>
    <property type="match status" value="14"/>
</dbReference>
<dbReference type="KEGG" id="scs:Sta7437_4828"/>
<reference evidence="8" key="1">
    <citation type="journal article" date="2013" name="Proc. Natl. Acad. Sci. U.S.A.">
        <title>Improving the coverage of the cyanobacterial phylum using diversity-driven genome sequencing.</title>
        <authorList>
            <person name="Shih P.M."/>
            <person name="Wu D."/>
            <person name="Latifi A."/>
            <person name="Axen S.D."/>
            <person name="Fewer D.P."/>
            <person name="Talla E."/>
            <person name="Calteau A."/>
            <person name="Cai F."/>
            <person name="Tandeau de Marsac N."/>
            <person name="Rippka R."/>
            <person name="Herdman M."/>
            <person name="Sivonen K."/>
            <person name="Coursin T."/>
            <person name="Laurent T."/>
            <person name="Goodwin L."/>
            <person name="Nolan M."/>
            <person name="Davenport K.W."/>
            <person name="Han C.S."/>
            <person name="Rubin E.M."/>
            <person name="Eisen J.A."/>
            <person name="Woyke T."/>
            <person name="Gugger M."/>
            <person name="Kerfeld C.A."/>
        </authorList>
    </citation>
    <scope>NUCLEOTIDE SEQUENCE [LARGE SCALE GENOMIC DNA]</scope>
    <source>
        <strain evidence="8">ATCC 29371 / PCC 7437</strain>
        <plasmid evidence="8">Plasmid pSTA7437.02</plasmid>
    </source>
</reference>
<dbReference type="SUPFAM" id="SSF50978">
    <property type="entry name" value="WD40 repeat-like"/>
    <property type="match status" value="2"/>
</dbReference>
<dbReference type="InterPro" id="IPR001680">
    <property type="entry name" value="WD40_rpt"/>
</dbReference>
<dbReference type="OrthoDB" id="414840at2"/>
<evidence type="ECO:0000256" key="2">
    <source>
        <dbReference type="ARBA" id="ARBA00022737"/>
    </source>
</evidence>
<dbReference type="PROSITE" id="PS00678">
    <property type="entry name" value="WD_REPEATS_1"/>
    <property type="match status" value="11"/>
</dbReference>
<evidence type="ECO:0000313" key="8">
    <source>
        <dbReference type="Proteomes" id="UP000010473"/>
    </source>
</evidence>
<dbReference type="InterPro" id="IPR027417">
    <property type="entry name" value="P-loop_NTPase"/>
</dbReference>
<feature type="repeat" description="WD" evidence="3">
    <location>
        <begin position="1494"/>
        <end position="1529"/>
    </location>
</feature>
<feature type="repeat" description="WD" evidence="3">
    <location>
        <begin position="1081"/>
        <end position="1115"/>
    </location>
</feature>
<dbReference type="InterPro" id="IPR015943">
    <property type="entry name" value="WD40/YVTN_repeat-like_dom_sf"/>
</dbReference>
<dbReference type="SUPFAM" id="SSF52129">
    <property type="entry name" value="Caspase-like"/>
    <property type="match status" value="1"/>
</dbReference>
<feature type="repeat" description="WD" evidence="3">
    <location>
        <begin position="1125"/>
        <end position="1159"/>
    </location>
</feature>
<geneLocation type="plasmid" evidence="7 8">
    <name>pSTA7437.02</name>
</geneLocation>
<dbReference type="EMBL" id="CP003655">
    <property type="protein sequence ID" value="AFZ38261.1"/>
    <property type="molecule type" value="Genomic_DNA"/>
</dbReference>
<dbReference type="RefSeq" id="WP_015195638.1">
    <property type="nucleotide sequence ID" value="NC_019749.1"/>
</dbReference>
<feature type="repeat" description="WD" evidence="3">
    <location>
        <begin position="1329"/>
        <end position="1363"/>
    </location>
</feature>
<dbReference type="InterPro" id="IPR019775">
    <property type="entry name" value="WD40_repeat_CS"/>
</dbReference>
<proteinExistence type="predicted"/>
<feature type="repeat" description="WD" evidence="3">
    <location>
        <begin position="1411"/>
        <end position="1446"/>
    </location>
</feature>
<dbReference type="Gene3D" id="3.40.50.1460">
    <property type="match status" value="1"/>
</dbReference>